<comment type="caution">
    <text evidence="1">The sequence shown here is derived from an EMBL/GenBank/DDBJ whole genome shotgun (WGS) entry which is preliminary data.</text>
</comment>
<dbReference type="Gene3D" id="1.10.287.1060">
    <property type="entry name" value="ESAT-6-like"/>
    <property type="match status" value="1"/>
</dbReference>
<name>A0A543CHA0_9ACTN</name>
<keyword evidence="2" id="KW-1185">Reference proteome</keyword>
<organism evidence="1 2">
    <name type="scientific">Actinoallomurus bryophytorum</name>
    <dbReference type="NCBI Taxonomy" id="1490222"/>
    <lineage>
        <taxon>Bacteria</taxon>
        <taxon>Bacillati</taxon>
        <taxon>Actinomycetota</taxon>
        <taxon>Actinomycetes</taxon>
        <taxon>Streptosporangiales</taxon>
        <taxon>Thermomonosporaceae</taxon>
        <taxon>Actinoallomurus</taxon>
    </lineage>
</organism>
<evidence type="ECO:0000313" key="2">
    <source>
        <dbReference type="Proteomes" id="UP000316096"/>
    </source>
</evidence>
<dbReference type="EMBL" id="VFOZ01000001">
    <property type="protein sequence ID" value="TQL96297.1"/>
    <property type="molecule type" value="Genomic_DNA"/>
</dbReference>
<proteinExistence type="predicted"/>
<reference evidence="1 2" key="1">
    <citation type="submission" date="2019-06" db="EMBL/GenBank/DDBJ databases">
        <title>Sequencing the genomes of 1000 actinobacteria strains.</title>
        <authorList>
            <person name="Klenk H.-P."/>
        </authorList>
    </citation>
    <scope>NUCLEOTIDE SEQUENCE [LARGE SCALE GENOMIC DNA]</scope>
    <source>
        <strain evidence="1 2">DSM 102200</strain>
    </source>
</reference>
<dbReference type="Proteomes" id="UP000316096">
    <property type="component" value="Unassembled WGS sequence"/>
</dbReference>
<dbReference type="AlphaFoldDB" id="A0A543CHA0"/>
<evidence type="ECO:0000313" key="1">
    <source>
        <dbReference type="EMBL" id="TQL96297.1"/>
    </source>
</evidence>
<gene>
    <name evidence="1" type="ORF">FB559_1823</name>
</gene>
<accession>A0A543CHA0</accession>
<protein>
    <recommendedName>
        <fullName evidence="3">Excreted virulence factor EspC (Type VII ESX diderm)</fullName>
    </recommendedName>
</protein>
<evidence type="ECO:0008006" key="3">
    <source>
        <dbReference type="Google" id="ProtNLM"/>
    </source>
</evidence>
<sequence length="104" mass="11295">MAPPLEGYQVHWEGLSKAANACSDAAKSLFPAIDAFRLGAQPTSRCFGFIEGGSSDEVAAAYQEFYNGMLSHMSLRQDALEDCSKMLQTSARNYSDAEPAKPLR</sequence>